<evidence type="ECO:0000256" key="1">
    <source>
        <dbReference type="SAM" id="SignalP"/>
    </source>
</evidence>
<evidence type="ECO:0000313" key="2">
    <source>
        <dbReference type="EMBL" id="USD21264.1"/>
    </source>
</evidence>
<dbReference type="Pfam" id="PF11101">
    <property type="entry name" value="DUF2884"/>
    <property type="match status" value="1"/>
</dbReference>
<feature type="chain" id="PRO_5046171913" evidence="1">
    <location>
        <begin position="22"/>
        <end position="258"/>
    </location>
</feature>
<name>A0ABY4VH53_9GAMM</name>
<reference evidence="2" key="1">
    <citation type="submission" date="2022-02" db="EMBL/GenBank/DDBJ databases">
        <title>Coral-associated bacteria.</title>
        <authorList>
            <person name="Tang K."/>
            <person name="Wang X."/>
        </authorList>
    </citation>
    <scope>NUCLEOTIDE SEQUENCE</scope>
    <source>
        <strain evidence="2">SCSIO 43006</strain>
    </source>
</reference>
<gene>
    <name evidence="2" type="ORF">MJO52_19720</name>
</gene>
<dbReference type="Proteomes" id="UP001055658">
    <property type="component" value="Chromosome"/>
</dbReference>
<proteinExistence type="predicted"/>
<dbReference type="EMBL" id="CP092418">
    <property type="protein sequence ID" value="USD21264.1"/>
    <property type="molecule type" value="Genomic_DNA"/>
</dbReference>
<protein>
    <submittedName>
        <fullName evidence="2">YggN family protein</fullName>
    </submittedName>
</protein>
<accession>A0ABY4VH53</accession>
<organism evidence="2 3">
    <name type="scientific">Microbulbifer variabilis</name>
    <dbReference type="NCBI Taxonomy" id="266805"/>
    <lineage>
        <taxon>Bacteria</taxon>
        <taxon>Pseudomonadati</taxon>
        <taxon>Pseudomonadota</taxon>
        <taxon>Gammaproteobacteria</taxon>
        <taxon>Cellvibrionales</taxon>
        <taxon>Microbulbiferaceae</taxon>
        <taxon>Microbulbifer</taxon>
    </lineage>
</organism>
<evidence type="ECO:0000313" key="3">
    <source>
        <dbReference type="Proteomes" id="UP001055658"/>
    </source>
</evidence>
<sequence length="258" mass="28775">MWKPLAISALISLGGASQVMALESIHIDTDNCESTLDYTVKVGSDFFEIHEDSDKQQLVSFHSPAQLIVNGDMITLDDQQQELLQEYRQELHVAGRDTLLVTLEAVDIAMDGLSIAISALAGPDHPENQELKQFSADLIQRTEDRLNREGEIYYLGDTEIGNFIDETISKEFEPRIERLAKDAAGTIAWHALKAAFTGGQSIEERVTEEAEELLEQRAEQIEHTAEQLCASLQSINRLESQIHLTVPALGDYDLVKIK</sequence>
<dbReference type="RefSeq" id="WP_252083663.1">
    <property type="nucleotide sequence ID" value="NZ_CP092418.1"/>
</dbReference>
<dbReference type="InterPro" id="IPR021307">
    <property type="entry name" value="DUF2884"/>
</dbReference>
<feature type="signal peptide" evidence="1">
    <location>
        <begin position="1"/>
        <end position="21"/>
    </location>
</feature>
<keyword evidence="1" id="KW-0732">Signal</keyword>
<keyword evidence="3" id="KW-1185">Reference proteome</keyword>